<reference evidence="2" key="2">
    <citation type="submission" date="2010-05" db="EMBL/GenBank/DDBJ databases">
        <title>The Genome Sequence of Magnaporthe poae strain ATCC 64411.</title>
        <authorList>
            <consortium name="The Broad Institute Genome Sequencing Platform"/>
            <consortium name="Broad Institute Genome Sequencing Center for Infectious Disease"/>
            <person name="Ma L.-J."/>
            <person name="Dead R."/>
            <person name="Young S."/>
            <person name="Zeng Q."/>
            <person name="Koehrsen M."/>
            <person name="Alvarado L."/>
            <person name="Berlin A."/>
            <person name="Chapman S.B."/>
            <person name="Chen Z."/>
            <person name="Freedman E."/>
            <person name="Gellesch M."/>
            <person name="Goldberg J."/>
            <person name="Griggs A."/>
            <person name="Gujja S."/>
            <person name="Heilman E.R."/>
            <person name="Heiman D."/>
            <person name="Hepburn T."/>
            <person name="Howarth C."/>
            <person name="Jen D."/>
            <person name="Larson L."/>
            <person name="Mehta T."/>
            <person name="Neiman D."/>
            <person name="Pearson M."/>
            <person name="Roberts A."/>
            <person name="Saif S."/>
            <person name="Shea T."/>
            <person name="Shenoy N."/>
            <person name="Sisk P."/>
            <person name="Stolte C."/>
            <person name="Sykes S."/>
            <person name="Walk T."/>
            <person name="White J."/>
            <person name="Yandava C."/>
            <person name="Haas B."/>
            <person name="Nusbaum C."/>
            <person name="Birren B."/>
        </authorList>
    </citation>
    <scope>NUCLEOTIDE SEQUENCE</scope>
    <source>
        <strain evidence="2">ATCC 64411</strain>
    </source>
</reference>
<dbReference type="AlphaFoldDB" id="A0A0C4EDF4"/>
<reference evidence="3" key="4">
    <citation type="journal article" date="2015" name="G3 (Bethesda)">
        <title>Genome sequences of three phytopathogenic species of the Magnaporthaceae family of fungi.</title>
        <authorList>
            <person name="Okagaki L.H."/>
            <person name="Nunes C.C."/>
            <person name="Sailsbery J."/>
            <person name="Clay B."/>
            <person name="Brown D."/>
            <person name="John T."/>
            <person name="Oh Y."/>
            <person name="Young N."/>
            <person name="Fitzgerald M."/>
            <person name="Haas B.J."/>
            <person name="Zeng Q."/>
            <person name="Young S."/>
            <person name="Adiconis X."/>
            <person name="Fan L."/>
            <person name="Levin J.Z."/>
            <person name="Mitchell T.K."/>
            <person name="Okubara P.A."/>
            <person name="Farman M.L."/>
            <person name="Kohn L.M."/>
            <person name="Birren B."/>
            <person name="Ma L.-J."/>
            <person name="Dean R.A."/>
        </authorList>
    </citation>
    <scope>NUCLEOTIDE SEQUENCE</scope>
    <source>
        <strain evidence="3">ATCC 64411 / 73-15</strain>
    </source>
</reference>
<evidence type="ECO:0000313" key="3">
    <source>
        <dbReference type="EnsemblFungi" id="MAPG_10752T0"/>
    </source>
</evidence>
<reference evidence="3" key="5">
    <citation type="submission" date="2015-06" db="UniProtKB">
        <authorList>
            <consortium name="EnsemblFungi"/>
        </authorList>
    </citation>
    <scope>IDENTIFICATION</scope>
    <source>
        <strain evidence="3">ATCC 64411</strain>
    </source>
</reference>
<evidence type="ECO:0000313" key="4">
    <source>
        <dbReference type="Proteomes" id="UP000011715"/>
    </source>
</evidence>
<dbReference type="EMBL" id="GL876978">
    <property type="protein sequence ID" value="KLU91804.1"/>
    <property type="molecule type" value="Genomic_DNA"/>
</dbReference>
<organism evidence="3 4">
    <name type="scientific">Magnaporthiopsis poae (strain ATCC 64411 / 73-15)</name>
    <name type="common">Kentucky bluegrass fungus</name>
    <name type="synonym">Magnaporthe poae</name>
    <dbReference type="NCBI Taxonomy" id="644358"/>
    <lineage>
        <taxon>Eukaryota</taxon>
        <taxon>Fungi</taxon>
        <taxon>Dikarya</taxon>
        <taxon>Ascomycota</taxon>
        <taxon>Pezizomycotina</taxon>
        <taxon>Sordariomycetes</taxon>
        <taxon>Sordariomycetidae</taxon>
        <taxon>Magnaporthales</taxon>
        <taxon>Magnaporthaceae</taxon>
        <taxon>Magnaporthiopsis</taxon>
    </lineage>
</organism>
<accession>A0A0C4EDF4</accession>
<sequence>MLVEVHGCRCWGMHNEDQNDCLTRRFTKPFPLCSAKSDTYLGRGAKRNDQVRWADADSEARRASHLQPGDSTSQCRGRGTTPSATVSSSARDGGGGADPLGEGRRTGLKTQLPAAMLDVYNKITSITVFNGSFVPAGDYQARGGRGAKAAPRRHRSLILNDTADTGANRAGNKGAG</sequence>
<evidence type="ECO:0000256" key="1">
    <source>
        <dbReference type="SAM" id="MobiDB-lite"/>
    </source>
</evidence>
<dbReference type="EnsemblFungi" id="MAPG_10752T0">
    <property type="protein sequence ID" value="MAPG_10752T0"/>
    <property type="gene ID" value="MAPG_10752"/>
</dbReference>
<evidence type="ECO:0000313" key="2">
    <source>
        <dbReference type="EMBL" id="KLU91804.1"/>
    </source>
</evidence>
<dbReference type="Proteomes" id="UP000011715">
    <property type="component" value="Unassembled WGS sequence"/>
</dbReference>
<feature type="compositionally biased region" description="Polar residues" evidence="1">
    <location>
        <begin position="69"/>
        <end position="90"/>
    </location>
</feature>
<feature type="region of interest" description="Disordered" evidence="1">
    <location>
        <begin position="59"/>
        <end position="107"/>
    </location>
</feature>
<dbReference type="EMBL" id="ADBL01002657">
    <property type="status" value="NOT_ANNOTATED_CDS"/>
    <property type="molecule type" value="Genomic_DNA"/>
</dbReference>
<name>A0A0C4EDF4_MAGP6</name>
<reference evidence="2" key="3">
    <citation type="submission" date="2011-03" db="EMBL/GenBank/DDBJ databases">
        <title>Annotation of Magnaporthe poae ATCC 64411.</title>
        <authorList>
            <person name="Ma L.-J."/>
            <person name="Dead R."/>
            <person name="Young S.K."/>
            <person name="Zeng Q."/>
            <person name="Gargeya S."/>
            <person name="Fitzgerald M."/>
            <person name="Haas B."/>
            <person name="Abouelleil A."/>
            <person name="Alvarado L."/>
            <person name="Arachchi H.M."/>
            <person name="Berlin A."/>
            <person name="Brown A."/>
            <person name="Chapman S.B."/>
            <person name="Chen Z."/>
            <person name="Dunbar C."/>
            <person name="Freedman E."/>
            <person name="Gearin G."/>
            <person name="Gellesch M."/>
            <person name="Goldberg J."/>
            <person name="Griggs A."/>
            <person name="Gujja S."/>
            <person name="Heiman D."/>
            <person name="Howarth C."/>
            <person name="Larson L."/>
            <person name="Lui A."/>
            <person name="MacDonald P.J.P."/>
            <person name="Mehta T."/>
            <person name="Montmayeur A."/>
            <person name="Murphy C."/>
            <person name="Neiman D."/>
            <person name="Pearson M."/>
            <person name="Priest M."/>
            <person name="Roberts A."/>
            <person name="Saif S."/>
            <person name="Shea T."/>
            <person name="Shenoy N."/>
            <person name="Sisk P."/>
            <person name="Stolte C."/>
            <person name="Sykes S."/>
            <person name="Yandava C."/>
            <person name="Wortman J."/>
            <person name="Nusbaum C."/>
            <person name="Birren B."/>
        </authorList>
    </citation>
    <scope>NUCLEOTIDE SEQUENCE</scope>
    <source>
        <strain evidence="2">ATCC 64411</strain>
    </source>
</reference>
<dbReference type="VEuPathDB" id="FungiDB:MAPG_10752"/>
<protein>
    <submittedName>
        <fullName evidence="2 3">Uncharacterized protein</fullName>
    </submittedName>
</protein>
<keyword evidence="4" id="KW-1185">Reference proteome</keyword>
<gene>
    <name evidence="2" type="ORF">MAPG_10752</name>
</gene>
<proteinExistence type="predicted"/>
<reference evidence="4" key="1">
    <citation type="submission" date="2010-05" db="EMBL/GenBank/DDBJ databases">
        <title>The genome sequence of Magnaporthe poae strain ATCC 64411.</title>
        <authorList>
            <person name="Ma L.-J."/>
            <person name="Dead R."/>
            <person name="Young S."/>
            <person name="Zeng Q."/>
            <person name="Koehrsen M."/>
            <person name="Alvarado L."/>
            <person name="Berlin A."/>
            <person name="Chapman S.B."/>
            <person name="Chen Z."/>
            <person name="Freedman E."/>
            <person name="Gellesch M."/>
            <person name="Goldberg J."/>
            <person name="Griggs A."/>
            <person name="Gujja S."/>
            <person name="Heilman E.R."/>
            <person name="Heiman D."/>
            <person name="Hepburn T."/>
            <person name="Howarth C."/>
            <person name="Jen D."/>
            <person name="Larson L."/>
            <person name="Mehta T."/>
            <person name="Neiman D."/>
            <person name="Pearson M."/>
            <person name="Roberts A."/>
            <person name="Saif S."/>
            <person name="Shea T."/>
            <person name="Shenoy N."/>
            <person name="Sisk P."/>
            <person name="Stolte C."/>
            <person name="Sykes S."/>
            <person name="Walk T."/>
            <person name="White J."/>
            <person name="Yandava C."/>
            <person name="Haas B."/>
            <person name="Nusbaum C."/>
            <person name="Birren B."/>
        </authorList>
    </citation>
    <scope>NUCLEOTIDE SEQUENCE [LARGE SCALE GENOMIC DNA]</scope>
    <source>
        <strain evidence="4">ATCC 64411 / 73-15</strain>
    </source>
</reference>